<evidence type="ECO:0000313" key="3">
    <source>
        <dbReference type="Proteomes" id="UP000518752"/>
    </source>
</evidence>
<sequence>MTASTQYSRYKIQSSDVLQDARTNVIDETSEKVVWYKERFLGDDEIIEHLVHSPTQSIHWTIHRPARKGWYIRIRSPSFPPGVFIPLLPVQKRGRDEKGGIWDDGAVIDGSLGFRTRVIDGKPSAGSSSSSTMTRMSTTALVHSYPPTPPPPPTLSLTPASPPPSLSSYSLDEPISTLASSSSMTLLGHSTDTLLLPPSSSSSSSPTIAEFLLSPTTASTNPSTEGLLSRALKAFKYYTASTDIISNGYSFTLSRVIIQAPPPPLHVALAAAAPGSGSILPTTMSPSLSGTGTGPPPPASGTPSSSLSSTPTPPSVSASESASPSPPLRKLRSPIPLLTFTDLTPAFNISGSLSGSLVVDKREAEVLGIEQSFWVAVGLVYVGFLEERGSYLASLGD</sequence>
<dbReference type="OrthoDB" id="3362250at2759"/>
<evidence type="ECO:0000256" key="1">
    <source>
        <dbReference type="SAM" id="MobiDB-lite"/>
    </source>
</evidence>
<dbReference type="Proteomes" id="UP000518752">
    <property type="component" value="Unassembled WGS sequence"/>
</dbReference>
<proteinExistence type="predicted"/>
<dbReference type="EMBL" id="JAACJN010000384">
    <property type="protein sequence ID" value="KAF5345119.1"/>
    <property type="molecule type" value="Genomic_DNA"/>
</dbReference>
<reference evidence="2 3" key="1">
    <citation type="journal article" date="2020" name="ISME J.">
        <title>Uncovering the hidden diversity of litter-decomposition mechanisms in mushroom-forming fungi.</title>
        <authorList>
            <person name="Floudas D."/>
            <person name="Bentzer J."/>
            <person name="Ahren D."/>
            <person name="Johansson T."/>
            <person name="Persson P."/>
            <person name="Tunlid A."/>
        </authorList>
    </citation>
    <scope>NUCLEOTIDE SEQUENCE [LARGE SCALE GENOMIC DNA]</scope>
    <source>
        <strain evidence="2 3">CBS 406.79</strain>
    </source>
</reference>
<feature type="compositionally biased region" description="Pro residues" evidence="1">
    <location>
        <begin position="146"/>
        <end position="165"/>
    </location>
</feature>
<feature type="region of interest" description="Disordered" evidence="1">
    <location>
        <begin position="280"/>
        <end position="330"/>
    </location>
</feature>
<name>A0A8H5FQ91_9AGAR</name>
<keyword evidence="3" id="KW-1185">Reference proteome</keyword>
<dbReference type="AlphaFoldDB" id="A0A8H5FQ91"/>
<feature type="compositionally biased region" description="Low complexity" evidence="1">
    <location>
        <begin position="280"/>
        <end position="290"/>
    </location>
</feature>
<feature type="region of interest" description="Disordered" evidence="1">
    <location>
        <begin position="141"/>
        <end position="171"/>
    </location>
</feature>
<gene>
    <name evidence="2" type="ORF">D9757_013868</name>
</gene>
<accession>A0A8H5FQ91</accession>
<evidence type="ECO:0000313" key="2">
    <source>
        <dbReference type="EMBL" id="KAF5345119.1"/>
    </source>
</evidence>
<protein>
    <submittedName>
        <fullName evidence="2">Uncharacterized protein</fullName>
    </submittedName>
</protein>
<comment type="caution">
    <text evidence="2">The sequence shown here is derived from an EMBL/GenBank/DDBJ whole genome shotgun (WGS) entry which is preliminary data.</text>
</comment>
<feature type="compositionally biased region" description="Low complexity" evidence="1">
    <location>
        <begin position="301"/>
        <end position="323"/>
    </location>
</feature>
<organism evidence="2 3">
    <name type="scientific">Collybiopsis confluens</name>
    <dbReference type="NCBI Taxonomy" id="2823264"/>
    <lineage>
        <taxon>Eukaryota</taxon>
        <taxon>Fungi</taxon>
        <taxon>Dikarya</taxon>
        <taxon>Basidiomycota</taxon>
        <taxon>Agaricomycotina</taxon>
        <taxon>Agaricomycetes</taxon>
        <taxon>Agaricomycetidae</taxon>
        <taxon>Agaricales</taxon>
        <taxon>Marasmiineae</taxon>
        <taxon>Omphalotaceae</taxon>
        <taxon>Collybiopsis</taxon>
    </lineage>
</organism>